<evidence type="ECO:0000313" key="8">
    <source>
        <dbReference type="Proteomes" id="UP000290289"/>
    </source>
</evidence>
<name>A0A498JM08_MALDO</name>
<keyword evidence="1" id="KW-0677">Repeat</keyword>
<feature type="compositionally biased region" description="Basic residues" evidence="4">
    <location>
        <begin position="607"/>
        <end position="621"/>
    </location>
</feature>
<dbReference type="AlphaFoldDB" id="A0A498JM08"/>
<evidence type="ECO:0000256" key="1">
    <source>
        <dbReference type="ARBA" id="ARBA00022737"/>
    </source>
</evidence>
<protein>
    <submittedName>
        <fullName evidence="7">Uncharacterized protein</fullName>
    </submittedName>
</protein>
<evidence type="ECO:0000256" key="2">
    <source>
        <dbReference type="ARBA" id="ARBA00022741"/>
    </source>
</evidence>
<dbReference type="InterPro" id="IPR038005">
    <property type="entry name" value="RX-like_CC"/>
</dbReference>
<dbReference type="CDD" id="cd14798">
    <property type="entry name" value="RX-CC_like"/>
    <property type="match status" value="1"/>
</dbReference>
<dbReference type="Gene3D" id="3.80.10.10">
    <property type="entry name" value="Ribonuclease Inhibitor"/>
    <property type="match status" value="2"/>
</dbReference>
<dbReference type="PANTHER" id="PTHR47186">
    <property type="entry name" value="LEUCINE-RICH REPEAT-CONTAINING PROTEIN 57"/>
    <property type="match status" value="1"/>
</dbReference>
<sequence length="807" mass="90916">MGVRLADIHLSQTLRKAGVLCTGQIAYQVSKAKMESAASLLIGKIAFILENEASSIAAVRDEVDELKLELISMKSFLIDAEGKEPQTEGEKTWVTSVRDLTCDAENVIDEFMYHIYDKKSATPFAKLLHRTIYFPKNLWHQHRIAKKLQKITKKIKAIPERNERYGLALSISKKENFGATCVGREIIDKAEIRRLSIQTTEREINSCTGMSELRSFLVFGALEKLPSGFKLLRVLDVQDAPIDRFPDELVYLFNLRYLNLKKTLIEELPESIGRLHNLQTLNICDSKIKALPKAISKLVNLRHLIMYCYIGDLAVFRHVSGTKTASDLSKLQKLQVLDSVESEGKIIKVIRNMTQLTSLGITNVKASDEMDLCDSLQKLELLHTLLLVASDEEEFLRVNALRSPPLDLQNILLAGKLERLPLWLGSLNNLTRMYLRWSRLEEDVLPHIQALPNLETLGLFNAYVGKKLCFSRGFIKLKDLVLSSFPVLNSIAIEKGAMPNLQLLSIAYCLELKALPQGIEFLANVERLTLSSVPMQLIESVRGGMDHPKVQHIPEIHLHYERENIWYHKSFSGIHSRKRIKPHKHFIRARQKATPTWSGQIRGPWTIRRRGPGQGHRRNRQLHGQPLPKGPKRRPKRPLDHRVPQVRPLTCDEAAQMIATLPESDSKALLPKLRVKPVPTASGIVVVAGMSKPHRWPHIATTGNICVYCPDGPDSDFEHSTQSYTGYEPTSNSGKIQPICLELKEFTFGNLHDALSGHTSANAEEAFAYSEHAYHLVSSSSGRSRRLTKVVVTFYSAGGQIIALDLT</sequence>
<dbReference type="InterPro" id="IPR055414">
    <property type="entry name" value="LRR_R13L4/SHOC2-like"/>
</dbReference>
<keyword evidence="8" id="KW-1185">Reference proteome</keyword>
<gene>
    <name evidence="7" type="ORF">DVH24_008605</name>
</gene>
<feature type="domain" description="Disease resistance R13L4/SHOC-2-like LRR" evidence="6">
    <location>
        <begin position="213"/>
        <end position="511"/>
    </location>
</feature>
<dbReference type="InterPro" id="IPR032675">
    <property type="entry name" value="LRR_dom_sf"/>
</dbReference>
<dbReference type="EMBL" id="RDQH01000332">
    <property type="protein sequence ID" value="RXH96105.1"/>
    <property type="molecule type" value="Genomic_DNA"/>
</dbReference>
<evidence type="ECO:0000256" key="4">
    <source>
        <dbReference type="SAM" id="MobiDB-lite"/>
    </source>
</evidence>
<feature type="domain" description="Disease resistance N-terminal" evidence="5">
    <location>
        <begin position="38"/>
        <end position="120"/>
    </location>
</feature>
<feature type="region of interest" description="Disordered" evidence="4">
    <location>
        <begin position="588"/>
        <end position="641"/>
    </location>
</feature>
<dbReference type="Pfam" id="PF23598">
    <property type="entry name" value="LRR_14"/>
    <property type="match status" value="1"/>
</dbReference>
<dbReference type="InterPro" id="IPR041118">
    <property type="entry name" value="Rx_N"/>
</dbReference>
<accession>A0A498JM08</accession>
<dbReference type="Gene3D" id="1.20.5.4130">
    <property type="match status" value="1"/>
</dbReference>
<proteinExistence type="predicted"/>
<dbReference type="SUPFAM" id="SSF52058">
    <property type="entry name" value="L domain-like"/>
    <property type="match status" value="1"/>
</dbReference>
<dbReference type="GO" id="GO:0000166">
    <property type="term" value="F:nucleotide binding"/>
    <property type="evidence" value="ECO:0007669"/>
    <property type="project" value="UniProtKB-KW"/>
</dbReference>
<keyword evidence="3" id="KW-0611">Plant defense</keyword>
<dbReference type="Pfam" id="PF18052">
    <property type="entry name" value="Rx_N"/>
    <property type="match status" value="1"/>
</dbReference>
<comment type="caution">
    <text evidence="7">The sequence shown here is derived from an EMBL/GenBank/DDBJ whole genome shotgun (WGS) entry which is preliminary data.</text>
</comment>
<reference evidence="7 8" key="1">
    <citation type="submission" date="2018-10" db="EMBL/GenBank/DDBJ databases">
        <title>A high-quality apple genome assembly.</title>
        <authorList>
            <person name="Hu J."/>
        </authorList>
    </citation>
    <scope>NUCLEOTIDE SEQUENCE [LARGE SCALE GENOMIC DNA]</scope>
    <source>
        <strain evidence="8">cv. HFTH1</strain>
        <tissue evidence="7">Young leaf</tissue>
    </source>
</reference>
<dbReference type="Proteomes" id="UP000290289">
    <property type="component" value="Chromosome 6"/>
</dbReference>
<evidence type="ECO:0000259" key="6">
    <source>
        <dbReference type="Pfam" id="PF23598"/>
    </source>
</evidence>
<keyword evidence="2" id="KW-0547">Nucleotide-binding</keyword>
<evidence type="ECO:0000259" key="5">
    <source>
        <dbReference type="Pfam" id="PF18052"/>
    </source>
</evidence>
<evidence type="ECO:0000313" key="7">
    <source>
        <dbReference type="EMBL" id="RXH96105.1"/>
    </source>
</evidence>
<dbReference type="GO" id="GO:0006952">
    <property type="term" value="P:defense response"/>
    <property type="evidence" value="ECO:0007669"/>
    <property type="project" value="UniProtKB-KW"/>
</dbReference>
<organism evidence="7 8">
    <name type="scientific">Malus domestica</name>
    <name type="common">Apple</name>
    <name type="synonym">Pyrus malus</name>
    <dbReference type="NCBI Taxonomy" id="3750"/>
    <lineage>
        <taxon>Eukaryota</taxon>
        <taxon>Viridiplantae</taxon>
        <taxon>Streptophyta</taxon>
        <taxon>Embryophyta</taxon>
        <taxon>Tracheophyta</taxon>
        <taxon>Spermatophyta</taxon>
        <taxon>Magnoliopsida</taxon>
        <taxon>eudicotyledons</taxon>
        <taxon>Gunneridae</taxon>
        <taxon>Pentapetalae</taxon>
        <taxon>rosids</taxon>
        <taxon>fabids</taxon>
        <taxon>Rosales</taxon>
        <taxon>Rosaceae</taxon>
        <taxon>Amygdaloideae</taxon>
        <taxon>Maleae</taxon>
        <taxon>Malus</taxon>
    </lineage>
</organism>
<dbReference type="PANTHER" id="PTHR47186:SF3">
    <property type="entry name" value="OS09G0267800 PROTEIN"/>
    <property type="match status" value="1"/>
</dbReference>
<evidence type="ECO:0000256" key="3">
    <source>
        <dbReference type="ARBA" id="ARBA00022821"/>
    </source>
</evidence>